<sequence length="67" mass="7403">MSTLLTSSSITWHKNSHSGGNGACVEIAEIGDRTAVRDSKNPDSAFLTFHRNTWQHFIDGMVSRRLG</sequence>
<keyword evidence="3" id="KW-1185">Reference proteome</keyword>
<evidence type="ECO:0000313" key="2">
    <source>
        <dbReference type="EMBL" id="GGK95799.1"/>
    </source>
</evidence>
<organism evidence="2 3">
    <name type="scientific">Sphaerisporangium melleum</name>
    <dbReference type="NCBI Taxonomy" id="321316"/>
    <lineage>
        <taxon>Bacteria</taxon>
        <taxon>Bacillati</taxon>
        <taxon>Actinomycetota</taxon>
        <taxon>Actinomycetes</taxon>
        <taxon>Streptosporangiales</taxon>
        <taxon>Streptosporangiaceae</taxon>
        <taxon>Sphaerisporangium</taxon>
    </lineage>
</organism>
<dbReference type="Proteomes" id="UP000645217">
    <property type="component" value="Unassembled WGS sequence"/>
</dbReference>
<dbReference type="AlphaFoldDB" id="A0A917R8U1"/>
<dbReference type="EMBL" id="BMNT01000023">
    <property type="protein sequence ID" value="GGK95799.1"/>
    <property type="molecule type" value="Genomic_DNA"/>
</dbReference>
<dbReference type="InterPro" id="IPR007278">
    <property type="entry name" value="DUF397"/>
</dbReference>
<reference evidence="2" key="1">
    <citation type="journal article" date="2014" name="Int. J. Syst. Evol. Microbiol.">
        <title>Complete genome sequence of Corynebacterium casei LMG S-19264T (=DSM 44701T), isolated from a smear-ripened cheese.</title>
        <authorList>
            <consortium name="US DOE Joint Genome Institute (JGI-PGF)"/>
            <person name="Walter F."/>
            <person name="Albersmeier A."/>
            <person name="Kalinowski J."/>
            <person name="Ruckert C."/>
        </authorList>
    </citation>
    <scope>NUCLEOTIDE SEQUENCE</scope>
    <source>
        <strain evidence="2">JCM 13064</strain>
    </source>
</reference>
<protein>
    <recommendedName>
        <fullName evidence="1">DUF397 domain-containing protein</fullName>
    </recommendedName>
</protein>
<dbReference type="RefSeq" id="WP_189164795.1">
    <property type="nucleotide sequence ID" value="NZ_BMNT01000023.1"/>
</dbReference>
<evidence type="ECO:0000259" key="1">
    <source>
        <dbReference type="Pfam" id="PF04149"/>
    </source>
</evidence>
<reference evidence="2" key="2">
    <citation type="submission" date="2020-09" db="EMBL/GenBank/DDBJ databases">
        <authorList>
            <person name="Sun Q."/>
            <person name="Ohkuma M."/>
        </authorList>
    </citation>
    <scope>NUCLEOTIDE SEQUENCE</scope>
    <source>
        <strain evidence="2">JCM 13064</strain>
    </source>
</reference>
<comment type="caution">
    <text evidence="2">The sequence shown here is derived from an EMBL/GenBank/DDBJ whole genome shotgun (WGS) entry which is preliminary data.</text>
</comment>
<evidence type="ECO:0000313" key="3">
    <source>
        <dbReference type="Proteomes" id="UP000645217"/>
    </source>
</evidence>
<name>A0A917R8U1_9ACTN</name>
<feature type="domain" description="DUF397" evidence="1">
    <location>
        <begin position="11"/>
        <end position="60"/>
    </location>
</feature>
<accession>A0A917R8U1</accession>
<dbReference type="Pfam" id="PF04149">
    <property type="entry name" value="DUF397"/>
    <property type="match status" value="1"/>
</dbReference>
<proteinExistence type="predicted"/>
<gene>
    <name evidence="2" type="ORF">GCM10007964_42650</name>
</gene>